<evidence type="ECO:0000313" key="2">
    <source>
        <dbReference type="EMBL" id="KAJ0392177.1"/>
    </source>
</evidence>
<dbReference type="Gene3D" id="3.40.50.2000">
    <property type="entry name" value="Glycogen Phosphorylase B"/>
    <property type="match status" value="2"/>
</dbReference>
<gene>
    <name evidence="2" type="ORF">P43SY_011332</name>
</gene>
<evidence type="ECO:0008006" key="4">
    <source>
        <dbReference type="Google" id="ProtNLM"/>
    </source>
</evidence>
<organism evidence="2 3">
    <name type="scientific">Pythium insidiosum</name>
    <name type="common">Pythiosis disease agent</name>
    <dbReference type="NCBI Taxonomy" id="114742"/>
    <lineage>
        <taxon>Eukaryota</taxon>
        <taxon>Sar</taxon>
        <taxon>Stramenopiles</taxon>
        <taxon>Oomycota</taxon>
        <taxon>Peronosporomycetes</taxon>
        <taxon>Pythiales</taxon>
        <taxon>Pythiaceae</taxon>
        <taxon>Pythium</taxon>
    </lineage>
</organism>
<accession>A0AAD5Q1T3</accession>
<reference evidence="2" key="1">
    <citation type="submission" date="2021-12" db="EMBL/GenBank/DDBJ databases">
        <title>Prjna785345.</title>
        <authorList>
            <person name="Rujirawat T."/>
            <person name="Krajaejun T."/>
        </authorList>
    </citation>
    <scope>NUCLEOTIDE SEQUENCE</scope>
    <source>
        <strain evidence="2">Pi057C3</strain>
    </source>
</reference>
<comment type="caution">
    <text evidence="2">The sequence shown here is derived from an EMBL/GenBank/DDBJ whole genome shotgun (WGS) entry which is preliminary data.</text>
</comment>
<dbReference type="Proteomes" id="UP001209570">
    <property type="component" value="Unassembled WGS sequence"/>
</dbReference>
<keyword evidence="3" id="KW-1185">Reference proteome</keyword>
<proteinExistence type="predicted"/>
<dbReference type="AlphaFoldDB" id="A0AAD5Q1T3"/>
<dbReference type="EMBL" id="JAKCXM010000699">
    <property type="protein sequence ID" value="KAJ0392177.1"/>
    <property type="molecule type" value="Genomic_DNA"/>
</dbReference>
<protein>
    <recommendedName>
        <fullName evidence="4">Glycosyl transferase family 1 domain-containing protein</fullName>
    </recommendedName>
</protein>
<evidence type="ECO:0000256" key="1">
    <source>
        <dbReference type="SAM" id="MobiDB-lite"/>
    </source>
</evidence>
<evidence type="ECO:0000313" key="3">
    <source>
        <dbReference type="Proteomes" id="UP001209570"/>
    </source>
</evidence>
<dbReference type="SUPFAM" id="SSF53756">
    <property type="entry name" value="UDP-Glycosyltransferase/glycogen phosphorylase"/>
    <property type="match status" value="2"/>
</dbReference>
<sequence>MLRRRRSPRHAIEAKRQQRRLSTPLVLVLLLFVMLSTSISMLRAEHRVLLRGTQHDPARRRIKTVVDFDAAFVQDALHLAALNAACRRYHDSVIPWRLGVDSADSAGALLNRSDPNLLAQLRQCPDVDVFVPAGIRNHGYCEDASAYTKYLESRMLPRWVFEIDMFDAKRNASVRYHELCPNTPVVVLNHYLDDIHKSDDWPRAKQLYVMPNIEMYEVDATLLWSADVILCKTIVCEQRVNAWYRQVGNPKNTRVLYTRHTSSNVALISQLSNPKNDSLALKDFETPVFVHTAGSSIQKGTSKVLDCWLSRPDFPPLHVYMQPKLFELRLQEPFGLRIQQSPNVHLHTERLDESAFGRLLAQSAFFLCTSVMEGYGHYINQARAAAGLIVTPDVDPMNELITPSSGVLVAARREAHPEQFLGGESQSALGLRDVEGFVANFWGSQVCEAIENKTRMLADNAIRPRAAPAQQQQQQQSPSASASASDPSATSTRATMPPSTSSAMSSRQGLLAMGAAIVLMTLWSVGTEFSVTTLMEPSAPVANEWDVASESDRVNLYPEELFATDWSAKVPDSEIMHLSVLHRTCMTHRESVIPWNFGIDGHEELLINQTDPNLMARLRQCPDVDVFIPAGLRGHGYCEDALAYTKYLKSRMITTWVLEAKFVDEKTQKELTYHDLCPDTPVIVFNHYWENIRDDPNWPKRKKIFMMPNIEMYELSHREYWGVDVILCKTAICTRYLNKWMKQEGNPNNTKVFFTRHTSSDVTALTRVPLRQSSLETKNYKDPKFVHTVGGSIQKGTGKLLDCWLSRPDFPPLYIYIGTNLYNSAFKKHYDKAITKSKNIHLHADHLDGPSFSKLYTDSSFFVCSSHMEGYGHYINQARAAGAFVITPDVPPMNELITPSSGQLMTARRSTAREQFLGGNSDKAFALRDVPGYIASFSGNDVCGAVDEVLKLSPEERQLRAERARQQYFFDIVFFAERMEELREYARGKKNLLRRPGAGLQRRHN</sequence>
<name>A0AAD5Q1T3_PYTIN</name>
<feature type="region of interest" description="Disordered" evidence="1">
    <location>
        <begin position="465"/>
        <end position="505"/>
    </location>
</feature>